<comment type="caution">
    <text evidence="1">The sequence shown here is derived from an EMBL/GenBank/DDBJ whole genome shotgun (WGS) entry which is preliminary data.</text>
</comment>
<name>A0A4S1CMN2_9BACT</name>
<dbReference type="RefSeq" id="WP_135869398.1">
    <property type="nucleotide sequence ID" value="NZ_SRSC01000001.1"/>
</dbReference>
<sequence length="341" mass="37214">MLLQPGSYYLKVERQPFFLGIPETESGVYAGSLDLECGFDQKGDFAYSHLTVADERVAANNPLPAGFDSAPGIPCLMSHYGQPLSNTEMAPQAGALTSPAMPPLQTPQWKKRAVLKAIGFGGEPREKVKKVTPPNALELTGQTLYVTGGGILIPMAYLAYAPFGSLYGLVKGGLDEKQYQSCLDGFGHEMERWDLAQEVRSAIEESFTTGSAVTSSRQTEAVKENGRVGGIQFTSVKLGECFGDMMYCIEVAALAQIWDVAERRNVFAEKLVYRNPSSILSEVVPFEIELDEASECRHIGSYCGGEDGKILREELRRAIRSLVHRALQDFGCLKVGQQTAP</sequence>
<dbReference type="EMBL" id="SRSC01000001">
    <property type="protein sequence ID" value="TGU75088.1"/>
    <property type="molecule type" value="Genomic_DNA"/>
</dbReference>
<proteinExistence type="predicted"/>
<accession>A0A4S1CMN2</accession>
<organism evidence="1 2">
    <name type="scientific">Geomonas terrae</name>
    <dbReference type="NCBI Taxonomy" id="2562681"/>
    <lineage>
        <taxon>Bacteria</taxon>
        <taxon>Pseudomonadati</taxon>
        <taxon>Thermodesulfobacteriota</taxon>
        <taxon>Desulfuromonadia</taxon>
        <taxon>Geobacterales</taxon>
        <taxon>Geobacteraceae</taxon>
        <taxon>Geomonas</taxon>
    </lineage>
</organism>
<gene>
    <name evidence="1" type="ORF">E4633_06435</name>
</gene>
<protein>
    <submittedName>
        <fullName evidence="1">Uncharacterized protein</fullName>
    </submittedName>
</protein>
<reference evidence="1 2" key="1">
    <citation type="submission" date="2019-04" db="EMBL/GenBank/DDBJ databases">
        <title>Geobacter oryzae sp. nov., ferric-reducing bacteria isolated from paddy soil.</title>
        <authorList>
            <person name="Xu Z."/>
            <person name="Masuda Y."/>
            <person name="Itoh H."/>
            <person name="Senoo K."/>
        </authorList>
    </citation>
    <scope>NUCLEOTIDE SEQUENCE [LARGE SCALE GENOMIC DNA]</scope>
    <source>
        <strain evidence="1 2">Red111</strain>
    </source>
</reference>
<dbReference type="AlphaFoldDB" id="A0A4S1CMN2"/>
<keyword evidence="2" id="KW-1185">Reference proteome</keyword>
<evidence type="ECO:0000313" key="2">
    <source>
        <dbReference type="Proteomes" id="UP000306416"/>
    </source>
</evidence>
<dbReference type="Proteomes" id="UP000306416">
    <property type="component" value="Unassembled WGS sequence"/>
</dbReference>
<evidence type="ECO:0000313" key="1">
    <source>
        <dbReference type="EMBL" id="TGU75088.1"/>
    </source>
</evidence>